<reference evidence="2 3" key="1">
    <citation type="submission" date="2020-07" db="EMBL/GenBank/DDBJ databases">
        <title>Sequencing the genomes of 1000 actinobacteria strains.</title>
        <authorList>
            <person name="Klenk H.-P."/>
        </authorList>
    </citation>
    <scope>NUCLEOTIDE SEQUENCE [LARGE SCALE GENOMIC DNA]</scope>
    <source>
        <strain evidence="2 3">DSM 45975</strain>
    </source>
</reference>
<dbReference type="AlphaFoldDB" id="A0A839DUF5"/>
<dbReference type="PANTHER" id="PTHR37318:SF1">
    <property type="entry name" value="BSL7504 PROTEIN"/>
    <property type="match status" value="1"/>
</dbReference>
<evidence type="ECO:0000259" key="1">
    <source>
        <dbReference type="Pfam" id="PF13601"/>
    </source>
</evidence>
<protein>
    <submittedName>
        <fullName evidence="2">DNA-binding MarR family transcriptional regulator</fullName>
    </submittedName>
</protein>
<dbReference type="RefSeq" id="WP_182542129.1">
    <property type="nucleotide sequence ID" value="NZ_JACGWZ010000001.1"/>
</dbReference>
<comment type="caution">
    <text evidence="2">The sequence shown here is derived from an EMBL/GenBank/DDBJ whole genome shotgun (WGS) entry which is preliminary data.</text>
</comment>
<keyword evidence="2" id="KW-0238">DNA-binding</keyword>
<accession>A0A839DUF5</accession>
<gene>
    <name evidence="2" type="ORF">FHX42_000110</name>
</gene>
<evidence type="ECO:0000313" key="3">
    <source>
        <dbReference type="Proteomes" id="UP000569329"/>
    </source>
</evidence>
<dbReference type="EMBL" id="JACGWZ010000001">
    <property type="protein sequence ID" value="MBA8822781.1"/>
    <property type="molecule type" value="Genomic_DNA"/>
</dbReference>
<dbReference type="InterPro" id="IPR036388">
    <property type="entry name" value="WH-like_DNA-bd_sf"/>
</dbReference>
<name>A0A839DUF5_9PSEU</name>
<dbReference type="InterPro" id="IPR027395">
    <property type="entry name" value="WH_DNA-bd_dom"/>
</dbReference>
<sequence length="107" mass="11835">MNTSSGELDPVIHAQSRLRVMTTLATLPAEDRMSFARLQELLDMTPGNLITHLRKLDEAGYTRSEKSRSGRPTTTYVGLTRLGRAAFENYVAQLRSLIGPATEGNSR</sequence>
<dbReference type="InterPro" id="IPR036390">
    <property type="entry name" value="WH_DNA-bd_sf"/>
</dbReference>
<proteinExistence type="predicted"/>
<dbReference type="GO" id="GO:0003677">
    <property type="term" value="F:DNA binding"/>
    <property type="evidence" value="ECO:0007669"/>
    <property type="project" value="UniProtKB-KW"/>
</dbReference>
<dbReference type="PANTHER" id="PTHR37318">
    <property type="entry name" value="BSL7504 PROTEIN"/>
    <property type="match status" value="1"/>
</dbReference>
<feature type="domain" description="Winged helix DNA-binding" evidence="1">
    <location>
        <begin position="17"/>
        <end position="98"/>
    </location>
</feature>
<dbReference type="Gene3D" id="1.10.10.10">
    <property type="entry name" value="Winged helix-like DNA-binding domain superfamily/Winged helix DNA-binding domain"/>
    <property type="match status" value="1"/>
</dbReference>
<organism evidence="2 3">
    <name type="scientific">Halosaccharopolyspora lacisalsi</name>
    <dbReference type="NCBI Taxonomy" id="1000566"/>
    <lineage>
        <taxon>Bacteria</taxon>
        <taxon>Bacillati</taxon>
        <taxon>Actinomycetota</taxon>
        <taxon>Actinomycetes</taxon>
        <taxon>Pseudonocardiales</taxon>
        <taxon>Pseudonocardiaceae</taxon>
        <taxon>Halosaccharopolyspora</taxon>
    </lineage>
</organism>
<dbReference type="SUPFAM" id="SSF46785">
    <property type="entry name" value="Winged helix' DNA-binding domain"/>
    <property type="match status" value="1"/>
</dbReference>
<dbReference type="Proteomes" id="UP000569329">
    <property type="component" value="Unassembled WGS sequence"/>
</dbReference>
<dbReference type="CDD" id="cd00090">
    <property type="entry name" value="HTH_ARSR"/>
    <property type="match status" value="1"/>
</dbReference>
<keyword evidence="3" id="KW-1185">Reference proteome</keyword>
<evidence type="ECO:0000313" key="2">
    <source>
        <dbReference type="EMBL" id="MBA8822781.1"/>
    </source>
</evidence>
<dbReference type="Pfam" id="PF13601">
    <property type="entry name" value="HTH_34"/>
    <property type="match status" value="1"/>
</dbReference>
<dbReference type="InterPro" id="IPR011991">
    <property type="entry name" value="ArsR-like_HTH"/>
</dbReference>